<dbReference type="PROSITE" id="PS00108">
    <property type="entry name" value="PROTEIN_KINASE_ST"/>
    <property type="match status" value="1"/>
</dbReference>
<evidence type="ECO:0000259" key="11">
    <source>
        <dbReference type="PROSITE" id="PS50011"/>
    </source>
</evidence>
<comment type="catalytic activity">
    <reaction evidence="8">
        <text>L-seryl-[protein] + ATP = O-phospho-L-seryl-[protein] + ADP + H(+)</text>
        <dbReference type="Rhea" id="RHEA:17989"/>
        <dbReference type="Rhea" id="RHEA-COMP:9863"/>
        <dbReference type="Rhea" id="RHEA-COMP:11604"/>
        <dbReference type="ChEBI" id="CHEBI:15378"/>
        <dbReference type="ChEBI" id="CHEBI:29999"/>
        <dbReference type="ChEBI" id="CHEBI:30616"/>
        <dbReference type="ChEBI" id="CHEBI:83421"/>
        <dbReference type="ChEBI" id="CHEBI:456216"/>
        <dbReference type="EC" id="2.7.11.1"/>
    </reaction>
</comment>
<keyword evidence="10" id="KW-1133">Transmembrane helix</keyword>
<dbReference type="GO" id="GO:0005524">
    <property type="term" value="F:ATP binding"/>
    <property type="evidence" value="ECO:0007669"/>
    <property type="project" value="UniProtKB-UniRule"/>
</dbReference>
<reference evidence="14" key="1">
    <citation type="journal article" date="2016" name="Front. Microbiol.">
        <title>Complete Genome Sequence of Clostridium estertheticum DSM 8809, a Microbe Identified in Spoiled Vacuum Packed Beef.</title>
        <authorList>
            <person name="Yu Z."/>
            <person name="Gunn L."/>
            <person name="Brennan E."/>
            <person name="Reid R."/>
            <person name="Wall P.G."/>
            <person name="Gaora O.P."/>
            <person name="Hurley D."/>
            <person name="Bolton D."/>
            <person name="Fanning S."/>
        </authorList>
    </citation>
    <scope>NUCLEOTIDE SEQUENCE [LARGE SCALE GENOMIC DNA]</scope>
    <source>
        <strain evidence="14">DSM 8809</strain>
    </source>
</reference>
<sequence length="498" mass="54981">MIGTFLLNRYELLENIGEGGMGTVYKAKCHVLNRFVAVKILKSELSNDDEFVSRFKMEATSIAKLSHPNIVNVHDVCSENDVNFIVMEYVDGKTLKQIIKENGRITSKETLDIVFQVAKALQCAHTSGIIHRDIKPDNIMITKEEMVKVMDFGIAKVADARTVTNSNKVMGTAHYFSPEQAKGNFVDCRSDIYSLGIVMYEMVTGKVPYDAESAITIAMLHIQGVIIAPKDVIINIPENINQVILRAMQKETIERYQTANEMAEIIGAIKENPNYKVIVNSEIDGATKIMDTVVASNIRDDLTTVMSKEEIFDKTVFGKPLAEETILKKESEVIPIKKKISRNKKVIIIIMSIILIVSIVALGKSLANGNVIEDKATINTKATVVKTIVPKVQVFEKKFVPSLIGKTQDSARQVAVSNGFLLGDITSNYSDSIDKGLVISQSPVVNTAYEKGGKISIVLSLGKDKVQATPPQTKVVKDMKKIEQIHGKSPKGKHSKNK</sequence>
<dbReference type="NCBIfam" id="NF033483">
    <property type="entry name" value="PknB_PASTA_kin"/>
    <property type="match status" value="1"/>
</dbReference>
<organism evidence="13 14">
    <name type="scientific">Clostridium estertheticum subsp. estertheticum</name>
    <dbReference type="NCBI Taxonomy" id="1552"/>
    <lineage>
        <taxon>Bacteria</taxon>
        <taxon>Bacillati</taxon>
        <taxon>Bacillota</taxon>
        <taxon>Clostridia</taxon>
        <taxon>Eubacteriales</taxon>
        <taxon>Clostridiaceae</taxon>
        <taxon>Clostridium</taxon>
    </lineage>
</organism>
<dbReference type="InterPro" id="IPR011009">
    <property type="entry name" value="Kinase-like_dom_sf"/>
</dbReference>
<dbReference type="EC" id="2.7.11.1" evidence="1"/>
<dbReference type="CDD" id="cd06577">
    <property type="entry name" value="PASTA_pknB"/>
    <property type="match status" value="1"/>
</dbReference>
<dbReference type="OrthoDB" id="9788659at2"/>
<proteinExistence type="predicted"/>
<comment type="catalytic activity">
    <reaction evidence="7">
        <text>L-threonyl-[protein] + ATP = O-phospho-L-threonyl-[protein] + ADP + H(+)</text>
        <dbReference type="Rhea" id="RHEA:46608"/>
        <dbReference type="Rhea" id="RHEA-COMP:11060"/>
        <dbReference type="Rhea" id="RHEA-COMP:11605"/>
        <dbReference type="ChEBI" id="CHEBI:15378"/>
        <dbReference type="ChEBI" id="CHEBI:30013"/>
        <dbReference type="ChEBI" id="CHEBI:30616"/>
        <dbReference type="ChEBI" id="CHEBI:61977"/>
        <dbReference type="ChEBI" id="CHEBI:456216"/>
        <dbReference type="EC" id="2.7.11.1"/>
    </reaction>
</comment>
<dbReference type="Gene3D" id="1.10.510.10">
    <property type="entry name" value="Transferase(Phosphotransferase) domain 1"/>
    <property type="match status" value="1"/>
</dbReference>
<dbReference type="InterPro" id="IPR017441">
    <property type="entry name" value="Protein_kinase_ATP_BS"/>
</dbReference>
<keyword evidence="10" id="KW-0472">Membrane</keyword>
<dbReference type="GO" id="GO:0004674">
    <property type="term" value="F:protein serine/threonine kinase activity"/>
    <property type="evidence" value="ECO:0007669"/>
    <property type="project" value="UniProtKB-KW"/>
</dbReference>
<dbReference type="AlphaFoldDB" id="A0A1J0GG29"/>
<evidence type="ECO:0000256" key="6">
    <source>
        <dbReference type="ARBA" id="ARBA00022840"/>
    </source>
</evidence>
<keyword evidence="10" id="KW-0812">Transmembrane</keyword>
<dbReference type="FunFam" id="1.10.510.10:FF:000021">
    <property type="entry name" value="Serine/threonine protein kinase"/>
    <property type="match status" value="1"/>
</dbReference>
<dbReference type="STRING" id="1552.A7L45_07115"/>
<evidence type="ECO:0000256" key="10">
    <source>
        <dbReference type="SAM" id="Phobius"/>
    </source>
</evidence>
<name>A0A1J0GG29_9CLOT</name>
<dbReference type="PANTHER" id="PTHR43289">
    <property type="entry name" value="MITOGEN-ACTIVATED PROTEIN KINASE KINASE KINASE 20-RELATED"/>
    <property type="match status" value="1"/>
</dbReference>
<keyword evidence="5" id="KW-0418">Kinase</keyword>
<feature type="transmembrane region" description="Helical" evidence="10">
    <location>
        <begin position="346"/>
        <end position="367"/>
    </location>
</feature>
<evidence type="ECO:0000256" key="1">
    <source>
        <dbReference type="ARBA" id="ARBA00012513"/>
    </source>
</evidence>
<feature type="domain" description="PASTA" evidence="12">
    <location>
        <begin position="394"/>
        <end position="461"/>
    </location>
</feature>
<dbReference type="PROSITE" id="PS51178">
    <property type="entry name" value="PASTA"/>
    <property type="match status" value="1"/>
</dbReference>
<keyword evidence="6 9" id="KW-0067">ATP-binding</keyword>
<protein>
    <recommendedName>
        <fullName evidence="1">non-specific serine/threonine protein kinase</fullName>
        <ecNumber evidence="1">2.7.11.1</ecNumber>
    </recommendedName>
</protein>
<evidence type="ECO:0000256" key="2">
    <source>
        <dbReference type="ARBA" id="ARBA00022527"/>
    </source>
</evidence>
<feature type="binding site" evidence="9">
    <location>
        <position position="39"/>
    </location>
    <ligand>
        <name>ATP</name>
        <dbReference type="ChEBI" id="CHEBI:30616"/>
    </ligand>
</feature>
<dbReference type="SMART" id="SM00740">
    <property type="entry name" value="PASTA"/>
    <property type="match status" value="1"/>
</dbReference>
<keyword evidence="4 9" id="KW-0547">Nucleotide-binding</keyword>
<dbReference type="PROSITE" id="PS50011">
    <property type="entry name" value="PROTEIN_KINASE_DOM"/>
    <property type="match status" value="1"/>
</dbReference>
<dbReference type="CDD" id="cd14014">
    <property type="entry name" value="STKc_PknB_like"/>
    <property type="match status" value="1"/>
</dbReference>
<dbReference type="Pfam" id="PF03793">
    <property type="entry name" value="PASTA"/>
    <property type="match status" value="1"/>
</dbReference>
<dbReference type="InterPro" id="IPR005543">
    <property type="entry name" value="PASTA_dom"/>
</dbReference>
<evidence type="ECO:0000256" key="5">
    <source>
        <dbReference type="ARBA" id="ARBA00022777"/>
    </source>
</evidence>
<feature type="domain" description="Protein kinase" evidence="11">
    <location>
        <begin position="10"/>
        <end position="275"/>
    </location>
</feature>
<dbReference type="Gene3D" id="3.30.10.20">
    <property type="match status" value="1"/>
</dbReference>
<dbReference type="PROSITE" id="PS00107">
    <property type="entry name" value="PROTEIN_KINASE_ATP"/>
    <property type="match status" value="1"/>
</dbReference>
<keyword evidence="2" id="KW-0723">Serine/threonine-protein kinase</keyword>
<accession>A0A1J0GG29</accession>
<evidence type="ECO:0000256" key="4">
    <source>
        <dbReference type="ARBA" id="ARBA00022741"/>
    </source>
</evidence>
<dbReference type="Pfam" id="PF00069">
    <property type="entry name" value="Pkinase"/>
    <property type="match status" value="1"/>
</dbReference>
<evidence type="ECO:0000313" key="14">
    <source>
        <dbReference type="Proteomes" id="UP000182569"/>
    </source>
</evidence>
<dbReference type="EMBL" id="CP015756">
    <property type="protein sequence ID" value="APC39854.1"/>
    <property type="molecule type" value="Genomic_DNA"/>
</dbReference>
<dbReference type="RefSeq" id="WP_071612148.1">
    <property type="nucleotide sequence ID" value="NZ_CP015756.1"/>
</dbReference>
<dbReference type="InterPro" id="IPR008271">
    <property type="entry name" value="Ser/Thr_kinase_AS"/>
</dbReference>
<gene>
    <name evidence="13" type="ORF">A7L45_07115</name>
</gene>
<dbReference type="Gene3D" id="3.30.200.20">
    <property type="entry name" value="Phosphorylase Kinase, domain 1"/>
    <property type="match status" value="1"/>
</dbReference>
<evidence type="ECO:0000313" key="13">
    <source>
        <dbReference type="EMBL" id="APC39854.1"/>
    </source>
</evidence>
<evidence type="ECO:0000256" key="7">
    <source>
        <dbReference type="ARBA" id="ARBA00047899"/>
    </source>
</evidence>
<keyword evidence="3" id="KW-0808">Transferase</keyword>
<dbReference type="FunFam" id="3.30.200.20:FF:000035">
    <property type="entry name" value="Serine/threonine protein kinase Stk1"/>
    <property type="match status" value="1"/>
</dbReference>
<dbReference type="Proteomes" id="UP000182569">
    <property type="component" value="Chromosome"/>
</dbReference>
<evidence type="ECO:0000256" key="3">
    <source>
        <dbReference type="ARBA" id="ARBA00022679"/>
    </source>
</evidence>
<evidence type="ECO:0000256" key="9">
    <source>
        <dbReference type="PROSITE-ProRule" id="PRU10141"/>
    </source>
</evidence>
<dbReference type="SMART" id="SM00220">
    <property type="entry name" value="S_TKc"/>
    <property type="match status" value="1"/>
</dbReference>
<dbReference type="SUPFAM" id="SSF56112">
    <property type="entry name" value="Protein kinase-like (PK-like)"/>
    <property type="match status" value="1"/>
</dbReference>
<keyword evidence="14" id="KW-1185">Reference proteome</keyword>
<dbReference type="KEGG" id="ceu:A7L45_07115"/>
<dbReference type="PANTHER" id="PTHR43289:SF34">
    <property type="entry name" value="SERINE_THREONINE-PROTEIN KINASE YBDM-RELATED"/>
    <property type="match status" value="1"/>
</dbReference>
<evidence type="ECO:0000259" key="12">
    <source>
        <dbReference type="PROSITE" id="PS51178"/>
    </source>
</evidence>
<dbReference type="InterPro" id="IPR000719">
    <property type="entry name" value="Prot_kinase_dom"/>
</dbReference>
<evidence type="ECO:0000256" key="8">
    <source>
        <dbReference type="ARBA" id="ARBA00048679"/>
    </source>
</evidence>